<keyword evidence="3" id="KW-0967">Endosome</keyword>
<reference evidence="6 7" key="1">
    <citation type="submission" date="2014-11" db="EMBL/GenBank/DDBJ databases">
        <authorList>
            <person name="Zhu J."/>
            <person name="Qi W."/>
            <person name="Song R."/>
        </authorList>
    </citation>
    <scope>NUCLEOTIDE SEQUENCE [LARGE SCALE GENOMIC DNA]</scope>
</reference>
<dbReference type="GO" id="GO:0000815">
    <property type="term" value="C:ESCRT III complex"/>
    <property type="evidence" value="ECO:0007669"/>
    <property type="project" value="TreeGrafter"/>
</dbReference>
<dbReference type="PANTHER" id="PTHR22761">
    <property type="entry name" value="CHARGED MULTIVESICULAR BODY PROTEIN"/>
    <property type="match status" value="1"/>
</dbReference>
<comment type="similarity">
    <text evidence="2">Belongs to the SNF7 family.</text>
</comment>
<dbReference type="STRING" id="1169540.A0A0G4FIY4"/>
<dbReference type="GO" id="GO:0006900">
    <property type="term" value="P:vesicle budding from membrane"/>
    <property type="evidence" value="ECO:0007669"/>
    <property type="project" value="TreeGrafter"/>
</dbReference>
<evidence type="ECO:0000256" key="3">
    <source>
        <dbReference type="ARBA" id="ARBA00022753"/>
    </source>
</evidence>
<feature type="compositionally biased region" description="Low complexity" evidence="5">
    <location>
        <begin position="186"/>
        <end position="208"/>
    </location>
</feature>
<evidence type="ECO:0000313" key="6">
    <source>
        <dbReference type="EMBL" id="CEM13722.1"/>
    </source>
</evidence>
<evidence type="ECO:0000256" key="4">
    <source>
        <dbReference type="SAM" id="Coils"/>
    </source>
</evidence>
<dbReference type="VEuPathDB" id="CryptoDB:Vbra_15547"/>
<evidence type="ECO:0000256" key="2">
    <source>
        <dbReference type="ARBA" id="ARBA00006190"/>
    </source>
</evidence>
<name>A0A0G4FIY4_VITBC</name>
<dbReference type="Gene3D" id="1.10.287.1060">
    <property type="entry name" value="ESAT-6-like"/>
    <property type="match status" value="1"/>
</dbReference>
<organism evidence="6 7">
    <name type="scientific">Vitrella brassicaformis (strain CCMP3155)</name>
    <dbReference type="NCBI Taxonomy" id="1169540"/>
    <lineage>
        <taxon>Eukaryota</taxon>
        <taxon>Sar</taxon>
        <taxon>Alveolata</taxon>
        <taxon>Colpodellida</taxon>
        <taxon>Vitrellaceae</taxon>
        <taxon>Vitrella</taxon>
    </lineage>
</organism>
<keyword evidence="4" id="KW-0175">Coiled coil</keyword>
<dbReference type="PhylomeDB" id="A0A0G4FIY4"/>
<keyword evidence="7" id="KW-1185">Reference proteome</keyword>
<dbReference type="AlphaFoldDB" id="A0A0G4FIY4"/>
<dbReference type="GO" id="GO:0009898">
    <property type="term" value="C:cytoplasmic side of plasma membrane"/>
    <property type="evidence" value="ECO:0007669"/>
    <property type="project" value="TreeGrafter"/>
</dbReference>
<evidence type="ECO:0000313" key="7">
    <source>
        <dbReference type="Proteomes" id="UP000041254"/>
    </source>
</evidence>
<sequence>MRLFFGAKKEENKAPAVDLPTAIKSNKEAIATLEKRQQHLEKRIQAQEDEARAKTRAKDKRGALLALKRKKLFNQELDQLNNARLTLEQQIMTLESAQTQTVAVEALQTGVNAQKIMNQRLNIDKIDNLMEDMQEQQDLQNEVAQVLSSGQPIMDDDELLNELQELEAEELDNKLLSAGTVPTGLPAVPAGAEAAGVSAEAAPSAPAPVKTQQQAAKPLSDEDQLAALQAELA</sequence>
<dbReference type="InterPro" id="IPR005024">
    <property type="entry name" value="Snf7_fam"/>
</dbReference>
<protein>
    <submittedName>
        <fullName evidence="6">Uncharacterized protein</fullName>
    </submittedName>
</protein>
<dbReference type="OMA" id="MKQIHGG"/>
<proteinExistence type="inferred from homology"/>
<dbReference type="GO" id="GO:0005771">
    <property type="term" value="C:multivesicular body"/>
    <property type="evidence" value="ECO:0007669"/>
    <property type="project" value="TreeGrafter"/>
</dbReference>
<accession>A0A0G4FIY4</accession>
<dbReference type="InParanoid" id="A0A0G4FIY4"/>
<dbReference type="FunCoup" id="A0A0G4FIY4">
    <property type="interactions" value="356"/>
</dbReference>
<dbReference type="Pfam" id="PF03357">
    <property type="entry name" value="Snf7"/>
    <property type="match status" value="1"/>
</dbReference>
<dbReference type="OrthoDB" id="5592979at2759"/>
<gene>
    <name evidence="6" type="ORF">Vbra_15547</name>
</gene>
<dbReference type="GO" id="GO:0032511">
    <property type="term" value="P:late endosome to vacuole transport via multivesicular body sorting pathway"/>
    <property type="evidence" value="ECO:0007669"/>
    <property type="project" value="TreeGrafter"/>
</dbReference>
<evidence type="ECO:0000256" key="1">
    <source>
        <dbReference type="ARBA" id="ARBA00004177"/>
    </source>
</evidence>
<dbReference type="Proteomes" id="UP000041254">
    <property type="component" value="Unassembled WGS sequence"/>
</dbReference>
<feature type="coiled-coil region" evidence="4">
    <location>
        <begin position="23"/>
        <end position="174"/>
    </location>
</feature>
<dbReference type="EMBL" id="CDMY01000447">
    <property type="protein sequence ID" value="CEM13722.1"/>
    <property type="molecule type" value="Genomic_DNA"/>
</dbReference>
<dbReference type="PANTHER" id="PTHR22761:SF10">
    <property type="entry name" value="GH13992P"/>
    <property type="match status" value="1"/>
</dbReference>
<comment type="subcellular location">
    <subcellularLocation>
        <location evidence="1">Endosome</location>
    </subcellularLocation>
</comment>
<evidence type="ECO:0000256" key="5">
    <source>
        <dbReference type="SAM" id="MobiDB-lite"/>
    </source>
</evidence>
<feature type="region of interest" description="Disordered" evidence="5">
    <location>
        <begin position="178"/>
        <end position="220"/>
    </location>
</feature>